<comment type="subunit">
    <text evidence="7">Component of the Mediator complex.</text>
</comment>
<evidence type="ECO:0000256" key="7">
    <source>
        <dbReference type="RuleBase" id="RU364145"/>
    </source>
</evidence>
<evidence type="ECO:0000313" key="9">
    <source>
        <dbReference type="Proteomes" id="UP000054477"/>
    </source>
</evidence>
<proteinExistence type="inferred from homology"/>
<accession>A0A0C9XR49</accession>
<evidence type="ECO:0000256" key="4">
    <source>
        <dbReference type="ARBA" id="ARBA00023159"/>
    </source>
</evidence>
<dbReference type="EMBL" id="KN838572">
    <property type="protein sequence ID" value="KIK04149.1"/>
    <property type="molecule type" value="Genomic_DNA"/>
</dbReference>
<protein>
    <recommendedName>
        <fullName evidence="7">Mediator of RNA polymerase II transcription subunit 9</fullName>
    </recommendedName>
    <alternativeName>
        <fullName evidence="7">Mediator complex subunit 9</fullName>
    </alternativeName>
</protein>
<dbReference type="Pfam" id="PF07544">
    <property type="entry name" value="Med9"/>
    <property type="match status" value="1"/>
</dbReference>
<name>A0A0C9XR49_9AGAR</name>
<dbReference type="GO" id="GO:0016592">
    <property type="term" value="C:mediator complex"/>
    <property type="evidence" value="ECO:0007669"/>
    <property type="project" value="InterPro"/>
</dbReference>
<keyword evidence="4 7" id="KW-0010">Activator</keyword>
<reference evidence="8 9" key="1">
    <citation type="submission" date="2014-04" db="EMBL/GenBank/DDBJ databases">
        <authorList>
            <consortium name="DOE Joint Genome Institute"/>
            <person name="Kuo A."/>
            <person name="Kohler A."/>
            <person name="Nagy L.G."/>
            <person name="Floudas D."/>
            <person name="Copeland A."/>
            <person name="Barry K.W."/>
            <person name="Cichocki N."/>
            <person name="Veneault-Fourrey C."/>
            <person name="LaButti K."/>
            <person name="Lindquist E.A."/>
            <person name="Lipzen A."/>
            <person name="Lundell T."/>
            <person name="Morin E."/>
            <person name="Murat C."/>
            <person name="Sun H."/>
            <person name="Tunlid A."/>
            <person name="Henrissat B."/>
            <person name="Grigoriev I.V."/>
            <person name="Hibbett D.S."/>
            <person name="Martin F."/>
            <person name="Nordberg H.P."/>
            <person name="Cantor M.N."/>
            <person name="Hua S.X."/>
        </authorList>
    </citation>
    <scope>NUCLEOTIDE SEQUENCE [LARGE SCALE GENOMIC DNA]</scope>
    <source>
        <strain evidence="8 9">LaAM-08-1</strain>
    </source>
</reference>
<organism evidence="8 9">
    <name type="scientific">Laccaria amethystina LaAM-08-1</name>
    <dbReference type="NCBI Taxonomy" id="1095629"/>
    <lineage>
        <taxon>Eukaryota</taxon>
        <taxon>Fungi</taxon>
        <taxon>Dikarya</taxon>
        <taxon>Basidiomycota</taxon>
        <taxon>Agaricomycotina</taxon>
        <taxon>Agaricomycetes</taxon>
        <taxon>Agaricomycetidae</taxon>
        <taxon>Agaricales</taxon>
        <taxon>Agaricineae</taxon>
        <taxon>Hydnangiaceae</taxon>
        <taxon>Laccaria</taxon>
    </lineage>
</organism>
<dbReference type="HOGENOM" id="CLU_146814_0_0_1"/>
<evidence type="ECO:0000256" key="5">
    <source>
        <dbReference type="ARBA" id="ARBA00023163"/>
    </source>
</evidence>
<sequence>MTPHLYKSLLPKLAHVLQLTRHSEGVTTSEAKQALLHATNDFKSTLSQARDLAANLPGGELTLSDQDEVIRMLEAMRDQKRALLSQFAARSISAVVPISQVDMEVDSTASTPGGS</sequence>
<evidence type="ECO:0000256" key="3">
    <source>
        <dbReference type="ARBA" id="ARBA00023015"/>
    </source>
</evidence>
<gene>
    <name evidence="7" type="primary">MED9</name>
    <name evidence="8" type="ORF">K443DRAFT_93733</name>
</gene>
<dbReference type="InterPro" id="IPR011425">
    <property type="entry name" value="Med9"/>
</dbReference>
<dbReference type="GO" id="GO:0006357">
    <property type="term" value="P:regulation of transcription by RNA polymerase II"/>
    <property type="evidence" value="ECO:0007669"/>
    <property type="project" value="InterPro"/>
</dbReference>
<reference evidence="9" key="2">
    <citation type="submission" date="2015-01" db="EMBL/GenBank/DDBJ databases">
        <title>Evolutionary Origins and Diversification of the Mycorrhizal Mutualists.</title>
        <authorList>
            <consortium name="DOE Joint Genome Institute"/>
            <consortium name="Mycorrhizal Genomics Consortium"/>
            <person name="Kohler A."/>
            <person name="Kuo A."/>
            <person name="Nagy L.G."/>
            <person name="Floudas D."/>
            <person name="Copeland A."/>
            <person name="Barry K.W."/>
            <person name="Cichocki N."/>
            <person name="Veneault-Fourrey C."/>
            <person name="LaButti K."/>
            <person name="Lindquist E.A."/>
            <person name="Lipzen A."/>
            <person name="Lundell T."/>
            <person name="Morin E."/>
            <person name="Murat C."/>
            <person name="Riley R."/>
            <person name="Ohm R."/>
            <person name="Sun H."/>
            <person name="Tunlid A."/>
            <person name="Henrissat B."/>
            <person name="Grigoriev I.V."/>
            <person name="Hibbett D.S."/>
            <person name="Martin F."/>
        </authorList>
    </citation>
    <scope>NUCLEOTIDE SEQUENCE [LARGE SCALE GENOMIC DNA]</scope>
    <source>
        <strain evidence="9">LaAM-08-1</strain>
    </source>
</reference>
<dbReference type="AlphaFoldDB" id="A0A0C9XR49"/>
<comment type="similarity">
    <text evidence="2 7">Belongs to the Mediator complex subunit 9 family.</text>
</comment>
<evidence type="ECO:0000256" key="6">
    <source>
        <dbReference type="ARBA" id="ARBA00023242"/>
    </source>
</evidence>
<keyword evidence="6 7" id="KW-0539">Nucleus</keyword>
<evidence type="ECO:0000256" key="2">
    <source>
        <dbReference type="ARBA" id="ARBA00008089"/>
    </source>
</evidence>
<dbReference type="STRING" id="1095629.A0A0C9XR49"/>
<dbReference type="OrthoDB" id="2563275at2759"/>
<dbReference type="GO" id="GO:0003712">
    <property type="term" value="F:transcription coregulator activity"/>
    <property type="evidence" value="ECO:0007669"/>
    <property type="project" value="InterPro"/>
</dbReference>
<keyword evidence="5 7" id="KW-0804">Transcription</keyword>
<dbReference type="Proteomes" id="UP000054477">
    <property type="component" value="Unassembled WGS sequence"/>
</dbReference>
<comment type="subcellular location">
    <subcellularLocation>
        <location evidence="1 7">Nucleus</location>
    </subcellularLocation>
</comment>
<comment type="function">
    <text evidence="7">Component of the Mediator complex, a coactivator involved in the regulated transcription of nearly all RNA polymerase II-dependent genes. Mediator functions as a bridge to convey information from gene-specific regulatory proteins to the basal RNA polymerase II transcription machinery. Mediator is recruited to promoters by direct interactions with regulatory proteins and serves as a scaffold for the assembly of a functional preinitiation complex with RNA polymerase II and the general transcription factors.</text>
</comment>
<keyword evidence="3 7" id="KW-0805">Transcription regulation</keyword>
<evidence type="ECO:0000313" key="8">
    <source>
        <dbReference type="EMBL" id="KIK04149.1"/>
    </source>
</evidence>
<keyword evidence="9" id="KW-1185">Reference proteome</keyword>
<evidence type="ECO:0000256" key="1">
    <source>
        <dbReference type="ARBA" id="ARBA00004123"/>
    </source>
</evidence>